<keyword evidence="1" id="KW-1133">Transmembrane helix</keyword>
<keyword evidence="1" id="KW-0812">Transmembrane</keyword>
<dbReference type="InterPro" id="IPR009325">
    <property type="entry name" value="DUF983"/>
</dbReference>
<dbReference type="Proteomes" id="UP001218362">
    <property type="component" value="Chromosome"/>
</dbReference>
<evidence type="ECO:0000313" key="3">
    <source>
        <dbReference type="Proteomes" id="UP001218362"/>
    </source>
</evidence>
<gene>
    <name evidence="2" type="ORF">P0Y56_04480</name>
</gene>
<organism evidence="2 3">
    <name type="scientific">Candidatus Andeanibacterium colombiense</name>
    <dbReference type="NCBI Taxonomy" id="3121345"/>
    <lineage>
        <taxon>Bacteria</taxon>
        <taxon>Pseudomonadati</taxon>
        <taxon>Pseudomonadota</taxon>
        <taxon>Alphaproteobacteria</taxon>
        <taxon>Sphingomonadales</taxon>
        <taxon>Sphingomonadaceae</taxon>
        <taxon>Candidatus Andeanibacterium</taxon>
    </lineage>
</organism>
<sequence length="132" mass="14136">MPPEQPDTEGQPAAARAALLGLCPRCGAKGLFGGLVKFAPKCRACGLDFSEFNVGDGPAAFLTLIIGALVVILALWLEFSVHPPLWVHAIVWPPVIFGATMGGLRVTKAWLLQAEYWRKASAAVHDSAKDER</sequence>
<feature type="transmembrane region" description="Helical" evidence="1">
    <location>
        <begin position="85"/>
        <end position="104"/>
    </location>
</feature>
<name>A0AAJ5X7W1_9SPHN</name>
<protein>
    <submittedName>
        <fullName evidence="2">DUF983 domain-containing protein</fullName>
    </submittedName>
</protein>
<dbReference type="AlphaFoldDB" id="A0AAJ5X7W1"/>
<evidence type="ECO:0000313" key="2">
    <source>
        <dbReference type="EMBL" id="WEK47555.1"/>
    </source>
</evidence>
<dbReference type="KEGG" id="acob:P0Y56_04480"/>
<accession>A0AAJ5X7W1</accession>
<dbReference type="EMBL" id="CP119316">
    <property type="protein sequence ID" value="WEK47555.1"/>
    <property type="molecule type" value="Genomic_DNA"/>
</dbReference>
<keyword evidence="1" id="KW-0472">Membrane</keyword>
<evidence type="ECO:0000256" key="1">
    <source>
        <dbReference type="SAM" id="Phobius"/>
    </source>
</evidence>
<dbReference type="Pfam" id="PF06170">
    <property type="entry name" value="DUF983"/>
    <property type="match status" value="1"/>
</dbReference>
<proteinExistence type="predicted"/>
<reference evidence="2" key="1">
    <citation type="submission" date="2023-03" db="EMBL/GenBank/DDBJ databases">
        <title>Andean soil-derived lignocellulolytic bacterial consortium as a source of novel taxa and putative plastic-active enzymes.</title>
        <authorList>
            <person name="Diaz-Garcia L."/>
            <person name="Chuvochina M."/>
            <person name="Feuerriegel G."/>
            <person name="Bunk B."/>
            <person name="Sproer C."/>
            <person name="Streit W.R."/>
            <person name="Rodriguez L.M."/>
            <person name="Overmann J."/>
            <person name="Jimenez D.J."/>
        </authorList>
    </citation>
    <scope>NUCLEOTIDE SEQUENCE</scope>
    <source>
        <strain evidence="2">MAG 26</strain>
    </source>
</reference>
<feature type="transmembrane region" description="Helical" evidence="1">
    <location>
        <begin position="59"/>
        <end position="79"/>
    </location>
</feature>